<organism evidence="4 5">
    <name type="scientific">Paramicrobacterium agarici</name>
    <dbReference type="NCBI Taxonomy" id="630514"/>
    <lineage>
        <taxon>Bacteria</taxon>
        <taxon>Bacillati</taxon>
        <taxon>Actinomycetota</taxon>
        <taxon>Actinomycetes</taxon>
        <taxon>Micrococcales</taxon>
        <taxon>Microbacteriaceae</taxon>
        <taxon>Paramicrobacterium</taxon>
    </lineage>
</organism>
<keyword evidence="5" id="KW-1185">Reference proteome</keyword>
<sequence length="640" mass="70589">MRPAVASAASRFTSLGSAEVVLTDGLLGQWQRRNREQTLVHSVEQLRLAGNLDNFRAVIGGATEPYRGRYPFLDTDVYKTLEGIAYELARADVDVYASVRDFYEEAIDLMQQAQLADGYLNTYFQADSIDKKPWSDLAWGHELYSLGHLIQAAVAANRQLGDARLLDIAVRFSDLVWQKFGPDTEEKLAFCGHPEVEMALVELFRETDDRRYLELADLMVRRRGHQTIDSTIFTSEYFQDLVPFVNLDSVTGHAVRMMYLASGATDVATETGADDLNAAVLHLWNDMVASKLYITGGLGSRHSDEAIGDRFELPSERAYNETCAAIALMQWAWRMLLNTGEARFADIFEIVQYNAFAVGLSDDGCAFFYDNPLQRRADHMQRSGYESDGPLLRRAWFGCPCCPPNIVRWVAELQDHVAFVGDGALHIANLTAAEISHDGLELSIATAYPWDGDIRLDVTAAPDAGRDIAVRIPAWARGATVVHRDATSEAAAGSWVRLADVAAGDSIRLTLPMPARAHGADPRVDAARGSLAVARGPLVYCAEQQDNAADIDTIVATPADVRALEPERRDIVASGPSVVLHGAVETAAIDPAELYPELRDDTAHPDPAAREAARTHLTLVPYFQWGNREAQAMRVWLRTV</sequence>
<dbReference type="Pfam" id="PF20737">
    <property type="entry name" value="Glyco_hydro127C"/>
    <property type="match status" value="1"/>
</dbReference>
<feature type="domain" description="Non-reducing end beta-L-arabinofuranosidase-like GH127 catalytic" evidence="1">
    <location>
        <begin position="20"/>
        <end position="414"/>
    </location>
</feature>
<evidence type="ECO:0000259" key="2">
    <source>
        <dbReference type="Pfam" id="PF20736"/>
    </source>
</evidence>
<dbReference type="Proteomes" id="UP000221369">
    <property type="component" value="Unassembled WGS sequence"/>
</dbReference>
<reference evidence="4 5" key="1">
    <citation type="submission" date="2017-10" db="EMBL/GenBank/DDBJ databases">
        <title>Sequencing the genomes of 1000 actinobacteria strains.</title>
        <authorList>
            <person name="Klenk H.-P."/>
        </authorList>
    </citation>
    <scope>NUCLEOTIDE SEQUENCE [LARGE SCALE GENOMIC DNA]</scope>
    <source>
        <strain evidence="4 5">DSM 21798</strain>
    </source>
</reference>
<dbReference type="PANTHER" id="PTHR43465">
    <property type="entry name" value="DUF1680 DOMAIN PROTEIN (AFU_ORTHOLOGUE AFUA_1G08910)"/>
    <property type="match status" value="1"/>
</dbReference>
<evidence type="ECO:0000259" key="3">
    <source>
        <dbReference type="Pfam" id="PF20737"/>
    </source>
</evidence>
<dbReference type="EMBL" id="PDJE01000001">
    <property type="protein sequence ID" value="PFG30010.1"/>
    <property type="molecule type" value="Genomic_DNA"/>
</dbReference>
<feature type="domain" description="Non-reducing end beta-L-arabinofuranosidase-like GH127 C-terminal" evidence="3">
    <location>
        <begin position="517"/>
        <end position="638"/>
    </location>
</feature>
<proteinExistence type="predicted"/>
<feature type="domain" description="Non-reducing end beta-L-arabinofuranosidase-like GH127 middle" evidence="2">
    <location>
        <begin position="432"/>
        <end position="513"/>
    </location>
</feature>
<dbReference type="InterPro" id="IPR049049">
    <property type="entry name" value="Beta-AFase-like_GH127_C"/>
</dbReference>
<dbReference type="Pfam" id="PF07944">
    <property type="entry name" value="Beta-AFase-like_GH127_cat"/>
    <property type="match status" value="1"/>
</dbReference>
<gene>
    <name evidence="4" type="ORF">ATJ78_0930</name>
</gene>
<evidence type="ECO:0000259" key="1">
    <source>
        <dbReference type="Pfam" id="PF07944"/>
    </source>
</evidence>
<dbReference type="InterPro" id="IPR012878">
    <property type="entry name" value="Beta-AFase-like_GH127_cat"/>
</dbReference>
<accession>A0A2A9DVP1</accession>
<dbReference type="GO" id="GO:0005975">
    <property type="term" value="P:carbohydrate metabolic process"/>
    <property type="evidence" value="ECO:0007669"/>
    <property type="project" value="InterPro"/>
</dbReference>
<evidence type="ECO:0000313" key="4">
    <source>
        <dbReference type="EMBL" id="PFG30010.1"/>
    </source>
</evidence>
<protein>
    <recommendedName>
        <fullName evidence="6">Glycoside hydrolase family 127 protein</fullName>
    </recommendedName>
</protein>
<evidence type="ECO:0008006" key="6">
    <source>
        <dbReference type="Google" id="ProtNLM"/>
    </source>
</evidence>
<dbReference type="InterPro" id="IPR049046">
    <property type="entry name" value="Beta-AFase-like_GH127_middle"/>
</dbReference>
<name>A0A2A9DVP1_9MICO</name>
<dbReference type="InterPro" id="IPR049174">
    <property type="entry name" value="Beta-AFase-like"/>
</dbReference>
<dbReference type="SUPFAM" id="SSF48208">
    <property type="entry name" value="Six-hairpin glycosidases"/>
    <property type="match status" value="1"/>
</dbReference>
<comment type="caution">
    <text evidence="4">The sequence shown here is derived from an EMBL/GenBank/DDBJ whole genome shotgun (WGS) entry which is preliminary data.</text>
</comment>
<dbReference type="AlphaFoldDB" id="A0A2A9DVP1"/>
<dbReference type="InterPro" id="IPR008928">
    <property type="entry name" value="6-hairpin_glycosidase_sf"/>
</dbReference>
<evidence type="ECO:0000313" key="5">
    <source>
        <dbReference type="Proteomes" id="UP000221369"/>
    </source>
</evidence>
<dbReference type="PANTHER" id="PTHR43465:SF2">
    <property type="entry name" value="DUF1680 DOMAIN PROTEIN (AFU_ORTHOLOGUE AFUA_1G08910)"/>
    <property type="match status" value="1"/>
</dbReference>
<dbReference type="Pfam" id="PF20736">
    <property type="entry name" value="Glyco_hydro127M"/>
    <property type="match status" value="1"/>
</dbReference>